<dbReference type="GO" id="GO:0004069">
    <property type="term" value="F:L-aspartate:2-oxoglutarate aminotransferase activity"/>
    <property type="evidence" value="ECO:0007669"/>
    <property type="project" value="UniProtKB-EC"/>
</dbReference>
<gene>
    <name evidence="9" type="ORF">TDIB3V08_LOCUS1014</name>
</gene>
<comment type="cofactor">
    <cofactor evidence="1">
        <name>pyridoxal 5'-phosphate</name>
        <dbReference type="ChEBI" id="CHEBI:597326"/>
    </cofactor>
</comment>
<dbReference type="InterPro" id="IPR000796">
    <property type="entry name" value="Asp_trans"/>
</dbReference>
<dbReference type="PANTHER" id="PTHR11879">
    <property type="entry name" value="ASPARTATE AMINOTRANSFERASE"/>
    <property type="match status" value="1"/>
</dbReference>
<dbReference type="InterPro" id="IPR004839">
    <property type="entry name" value="Aminotransferase_I/II_large"/>
</dbReference>
<evidence type="ECO:0000313" key="9">
    <source>
        <dbReference type="EMBL" id="CAD7194597.1"/>
    </source>
</evidence>
<sequence length="446" mass="50133">MGWGTMGNRRFRQVNLVPKSESQLLKEEYEDDHCDDKIDLALSVYRSEEGEPWVPAVVRRVEKMMAVDPSLDHEYHWFSGLEPLTTAVTGLLLGAESRHVLENKVVTFQSVGGTGALRIGAQFLSKEMGYDTFCVSSPSWGDHEIVFTMAGFTTVLNYRYWSDVTKSLDITGLLEDLSKAPENAVVVLQPSAHNPTGCDPSREQWARIADVIQRGSFLFRTQEKKLFPFFEVPYQGLASGDLDEDIWPVRLFADRGLEFMVTYSLSLSTALYSKYSSENSIEQEESRDERVGALAVVLNDSLDVEVVRTRLQVTVRAMYCSPPAHGAVIAIRTLSDSVNFQEWKSCVRVMAKRIIDVRQRFRAALEEINTPGCWEHITSQTGMFSLTGLSHDQVRYLKEKHHVYLLSSGRYNMCALNDSNIHYVASAVKDAFLSVRAEGGCIKNGA</sequence>
<keyword evidence="6" id="KW-0808">Transferase</keyword>
<dbReference type="Pfam" id="PF00155">
    <property type="entry name" value="Aminotran_1_2"/>
    <property type="match status" value="1"/>
</dbReference>
<reference evidence="9" key="1">
    <citation type="submission" date="2020-11" db="EMBL/GenBank/DDBJ databases">
        <authorList>
            <person name="Tran Van P."/>
        </authorList>
    </citation>
    <scope>NUCLEOTIDE SEQUENCE</scope>
</reference>
<keyword evidence="5" id="KW-0032">Aminotransferase</keyword>
<feature type="domain" description="Aminotransferase class I/classII large" evidence="8">
    <location>
        <begin position="36"/>
        <end position="427"/>
    </location>
</feature>
<evidence type="ECO:0000256" key="3">
    <source>
        <dbReference type="ARBA" id="ARBA00011738"/>
    </source>
</evidence>
<dbReference type="EC" id="2.6.1.1" evidence="4"/>
<dbReference type="Gene3D" id="3.40.640.10">
    <property type="entry name" value="Type I PLP-dependent aspartate aminotransferase-like (Major domain)"/>
    <property type="match status" value="1"/>
</dbReference>
<keyword evidence="7" id="KW-0663">Pyridoxal phosphate</keyword>
<dbReference type="EMBL" id="OA564527">
    <property type="protein sequence ID" value="CAD7194597.1"/>
    <property type="molecule type" value="Genomic_DNA"/>
</dbReference>
<dbReference type="GO" id="GO:0006532">
    <property type="term" value="P:aspartate biosynthetic process"/>
    <property type="evidence" value="ECO:0007669"/>
    <property type="project" value="TreeGrafter"/>
</dbReference>
<proteinExistence type="inferred from homology"/>
<evidence type="ECO:0000256" key="4">
    <source>
        <dbReference type="ARBA" id="ARBA00012753"/>
    </source>
</evidence>
<name>A0A7R8VA73_TIMDO</name>
<dbReference type="InterPro" id="IPR015424">
    <property type="entry name" value="PyrdxlP-dep_Trfase"/>
</dbReference>
<evidence type="ECO:0000256" key="2">
    <source>
        <dbReference type="ARBA" id="ARBA00007441"/>
    </source>
</evidence>
<organism evidence="9">
    <name type="scientific">Timema douglasi</name>
    <name type="common">Walking stick</name>
    <dbReference type="NCBI Taxonomy" id="61478"/>
    <lineage>
        <taxon>Eukaryota</taxon>
        <taxon>Metazoa</taxon>
        <taxon>Ecdysozoa</taxon>
        <taxon>Arthropoda</taxon>
        <taxon>Hexapoda</taxon>
        <taxon>Insecta</taxon>
        <taxon>Pterygota</taxon>
        <taxon>Neoptera</taxon>
        <taxon>Polyneoptera</taxon>
        <taxon>Phasmatodea</taxon>
        <taxon>Timematodea</taxon>
        <taxon>Timematoidea</taxon>
        <taxon>Timematidae</taxon>
        <taxon>Timema</taxon>
    </lineage>
</organism>
<dbReference type="CDD" id="cd00609">
    <property type="entry name" value="AAT_like"/>
    <property type="match status" value="1"/>
</dbReference>
<evidence type="ECO:0000256" key="7">
    <source>
        <dbReference type="ARBA" id="ARBA00022898"/>
    </source>
</evidence>
<evidence type="ECO:0000256" key="6">
    <source>
        <dbReference type="ARBA" id="ARBA00022679"/>
    </source>
</evidence>
<dbReference type="AlphaFoldDB" id="A0A7R8VA73"/>
<protein>
    <recommendedName>
        <fullName evidence="4">aspartate transaminase</fullName>
        <ecNumber evidence="4">2.6.1.1</ecNumber>
    </recommendedName>
</protein>
<dbReference type="PANTHER" id="PTHR11879:SF55">
    <property type="entry name" value="GLUTAMATE OXALOACETATE TRANSAMINASE 1, ISOFORM B"/>
    <property type="match status" value="1"/>
</dbReference>
<dbReference type="InterPro" id="IPR015422">
    <property type="entry name" value="PyrdxlP-dep_Trfase_small"/>
</dbReference>
<accession>A0A7R8VA73</accession>
<comment type="similarity">
    <text evidence="2">Belongs to the class-I pyridoxal-phosphate-dependent aminotransferase family.</text>
</comment>
<evidence type="ECO:0000259" key="8">
    <source>
        <dbReference type="Pfam" id="PF00155"/>
    </source>
</evidence>
<dbReference type="Gene3D" id="3.90.1150.10">
    <property type="entry name" value="Aspartate Aminotransferase, domain 1"/>
    <property type="match status" value="1"/>
</dbReference>
<dbReference type="GO" id="GO:0030170">
    <property type="term" value="F:pyridoxal phosphate binding"/>
    <property type="evidence" value="ECO:0007669"/>
    <property type="project" value="InterPro"/>
</dbReference>
<dbReference type="GO" id="GO:0005829">
    <property type="term" value="C:cytosol"/>
    <property type="evidence" value="ECO:0007669"/>
    <property type="project" value="TreeGrafter"/>
</dbReference>
<comment type="subunit">
    <text evidence="3">Homodimer.</text>
</comment>
<evidence type="ECO:0000256" key="1">
    <source>
        <dbReference type="ARBA" id="ARBA00001933"/>
    </source>
</evidence>
<evidence type="ECO:0000256" key="5">
    <source>
        <dbReference type="ARBA" id="ARBA00022576"/>
    </source>
</evidence>
<dbReference type="PRINTS" id="PR00799">
    <property type="entry name" value="TRANSAMINASE"/>
</dbReference>
<dbReference type="SUPFAM" id="SSF53383">
    <property type="entry name" value="PLP-dependent transferases"/>
    <property type="match status" value="1"/>
</dbReference>
<dbReference type="InterPro" id="IPR015421">
    <property type="entry name" value="PyrdxlP-dep_Trfase_major"/>
</dbReference>